<comment type="cofactor">
    <cofactor evidence="1">
        <name>pyridoxal 5'-phosphate</name>
        <dbReference type="ChEBI" id="CHEBI:597326"/>
    </cofactor>
</comment>
<comment type="function">
    <text evidence="2">Catalyzes the removal of elemental sulfur and selenium atoms from L-cysteine, L-cystine, L-selenocysteine, and L-selenocystine to produce L-alanine.</text>
</comment>
<dbReference type="PATRIC" id="fig|1318743.3.peg.987"/>
<dbReference type="CDD" id="cd06453">
    <property type="entry name" value="SufS_like"/>
    <property type="match status" value="1"/>
</dbReference>
<dbReference type="PANTHER" id="PTHR43586:SF8">
    <property type="entry name" value="CYSTEINE DESULFURASE 1, CHLOROPLASTIC"/>
    <property type="match status" value="1"/>
</dbReference>
<evidence type="ECO:0000256" key="8">
    <source>
        <dbReference type="ARBA" id="ARBA00022679"/>
    </source>
</evidence>
<dbReference type="KEGG" id="banc:PU02_0973"/>
<dbReference type="Gene3D" id="3.40.640.10">
    <property type="entry name" value="Type I PLP-dependent aspartate aminotransferase-like (Major domain)"/>
    <property type="match status" value="1"/>
</dbReference>
<evidence type="ECO:0000313" key="13">
    <source>
        <dbReference type="Proteomes" id="UP000057213"/>
    </source>
</evidence>
<dbReference type="Pfam" id="PF00266">
    <property type="entry name" value="Aminotran_5"/>
    <property type="match status" value="1"/>
</dbReference>
<evidence type="ECO:0000256" key="7">
    <source>
        <dbReference type="ARBA" id="ARBA00021850"/>
    </source>
</evidence>
<sequence length="410" mass="45720">MQMLNYDVEEIRRDFPILQQTVHGKRLAYLDNAASSQKPQLVLDTMNNLYQSGYANVHRGMHFLSNTTTQSYENSRETVRSFLNARTVGEIVFTKNTTEAINTVAYGWGMNKLNEGDEIVLTVMEHHSNIIPWHFIRERKGVKLIFMPVDKNGILHVEDFQKVLSKKTRLVTLTHMSNVLGTVLPVKEIIELAHQNSIPVLIDGSQGAVHLTVDVQDLDCDWYVFTGHKVYGPTGVGVLYGKQSRLEEMHPFQGGGEMIEEVTLDKVSYNTPPYRFEAGTPPIAEAIGLAAAINYIQEKGKDSIHAHEKALLAYACEGLETIKSLRIHGHAPDKGAIISFEIEGIHAHDVATFIDRQGVAIRAGTHCAQPLLQHLGLTSTCRASLAMYSSSEDINQLVESLEKARIFFNG</sequence>
<dbReference type="SUPFAM" id="SSF53383">
    <property type="entry name" value="PLP-dependent transferases"/>
    <property type="match status" value="1"/>
</dbReference>
<evidence type="ECO:0000256" key="10">
    <source>
        <dbReference type="ARBA" id="ARBA00050776"/>
    </source>
</evidence>
<evidence type="ECO:0000256" key="9">
    <source>
        <dbReference type="ARBA" id="ARBA00022898"/>
    </source>
</evidence>
<evidence type="ECO:0000256" key="5">
    <source>
        <dbReference type="ARBA" id="ARBA00012239"/>
    </source>
</evidence>
<dbReference type="NCBIfam" id="TIGR01979">
    <property type="entry name" value="sufS"/>
    <property type="match status" value="1"/>
</dbReference>
<dbReference type="EC" id="2.8.1.7" evidence="5"/>
<evidence type="ECO:0000259" key="11">
    <source>
        <dbReference type="Pfam" id="PF00266"/>
    </source>
</evidence>
<feature type="domain" description="Aminotransferase class V" evidence="11">
    <location>
        <begin position="29"/>
        <end position="397"/>
    </location>
</feature>
<comment type="catalytic activity">
    <reaction evidence="10">
        <text>(sulfur carrier)-H + L-cysteine = (sulfur carrier)-SH + L-alanine</text>
        <dbReference type="Rhea" id="RHEA:43892"/>
        <dbReference type="Rhea" id="RHEA-COMP:14737"/>
        <dbReference type="Rhea" id="RHEA-COMP:14739"/>
        <dbReference type="ChEBI" id="CHEBI:29917"/>
        <dbReference type="ChEBI" id="CHEBI:35235"/>
        <dbReference type="ChEBI" id="CHEBI:57972"/>
        <dbReference type="ChEBI" id="CHEBI:64428"/>
        <dbReference type="EC" id="2.8.1.7"/>
    </reaction>
</comment>
<comment type="similarity">
    <text evidence="4">Belongs to the class-V pyridoxal-phosphate-dependent aminotransferase family. Csd subfamily.</text>
</comment>
<reference evidence="12 13" key="1">
    <citation type="journal article" date="2015" name="Genome Announc.">
        <title>Complete Genome Sequence of Bartonella ancashensis Strain 20.00, Isolated from the Blood of a Patient with Verruga Peruana.</title>
        <authorList>
            <person name="Hang J."/>
            <person name="Mullins K.E."/>
            <person name="Clifford R.J."/>
            <person name="Onmus-Leone F."/>
            <person name="Yang Y."/>
            <person name="Jiang J."/>
            <person name="Leguia M."/>
            <person name="Kasper M.R."/>
            <person name="Maguina C."/>
            <person name="Lesho E.P."/>
            <person name="Jarman R.G."/>
            <person name="Richards A.L."/>
            <person name="Blazes D."/>
        </authorList>
    </citation>
    <scope>NUCLEOTIDE SEQUENCE [LARGE SCALE GENOMIC DNA]</scope>
    <source>
        <strain evidence="12 13">20.00</strain>
    </source>
</reference>
<evidence type="ECO:0000256" key="6">
    <source>
        <dbReference type="ARBA" id="ARBA00013558"/>
    </source>
</evidence>
<dbReference type="Gene3D" id="3.90.1150.10">
    <property type="entry name" value="Aspartate Aminotransferase, domain 1"/>
    <property type="match status" value="1"/>
</dbReference>
<dbReference type="RefSeq" id="WP_053944283.1">
    <property type="nucleotide sequence ID" value="NZ_CP010401.1"/>
</dbReference>
<dbReference type="AlphaFoldDB" id="A0A0M4M3X6"/>
<dbReference type="InterPro" id="IPR015422">
    <property type="entry name" value="PyrdxlP-dep_Trfase_small"/>
</dbReference>
<evidence type="ECO:0000313" key="12">
    <source>
        <dbReference type="EMBL" id="ALE03787.1"/>
    </source>
</evidence>
<gene>
    <name evidence="12" type="ORF">PU02_0973</name>
</gene>
<dbReference type="STRING" id="1318743.PU02_0973"/>
<dbReference type="InterPro" id="IPR010970">
    <property type="entry name" value="Cys_dSase_SufS"/>
</dbReference>
<dbReference type="Proteomes" id="UP000057213">
    <property type="component" value="Chromosome"/>
</dbReference>
<dbReference type="InterPro" id="IPR016454">
    <property type="entry name" value="Cysteine_dSase"/>
</dbReference>
<dbReference type="PANTHER" id="PTHR43586">
    <property type="entry name" value="CYSTEINE DESULFURASE"/>
    <property type="match status" value="1"/>
</dbReference>
<dbReference type="InterPro" id="IPR015421">
    <property type="entry name" value="PyrdxlP-dep_Trfase_major"/>
</dbReference>
<evidence type="ECO:0000256" key="3">
    <source>
        <dbReference type="ARBA" id="ARBA00003120"/>
    </source>
</evidence>
<dbReference type="PIRSF" id="PIRSF005572">
    <property type="entry name" value="NifS"/>
    <property type="match status" value="1"/>
</dbReference>
<keyword evidence="9" id="KW-0663">Pyridoxal phosphate</keyword>
<protein>
    <recommendedName>
        <fullName evidence="6">Cysteine desulfurase</fullName>
        <ecNumber evidence="5">2.8.1.7</ecNumber>
    </recommendedName>
    <alternativeName>
        <fullName evidence="7">Probable cysteine desulfurase</fullName>
    </alternativeName>
</protein>
<evidence type="ECO:0000256" key="2">
    <source>
        <dbReference type="ARBA" id="ARBA00002824"/>
    </source>
</evidence>
<dbReference type="GO" id="GO:0030170">
    <property type="term" value="F:pyridoxal phosphate binding"/>
    <property type="evidence" value="ECO:0007669"/>
    <property type="project" value="InterPro"/>
</dbReference>
<dbReference type="GO" id="GO:0031071">
    <property type="term" value="F:cysteine desulfurase activity"/>
    <property type="evidence" value="ECO:0007669"/>
    <property type="project" value="UniProtKB-EC"/>
</dbReference>
<proteinExistence type="inferred from homology"/>
<keyword evidence="13" id="KW-1185">Reference proteome</keyword>
<comment type="function">
    <text evidence="3">Catalyzes the removal of elemental sulfur atoms from cysteine to produce alanine. Seems to participate in the biosynthesis of the nitrogenase metalloclusters by providing the inorganic sulfur required for the Fe-S core formation.</text>
</comment>
<organism evidence="12 13">
    <name type="scientific">Bartonella ancashensis</name>
    <dbReference type="NCBI Taxonomy" id="1318743"/>
    <lineage>
        <taxon>Bacteria</taxon>
        <taxon>Pseudomonadati</taxon>
        <taxon>Pseudomonadota</taxon>
        <taxon>Alphaproteobacteria</taxon>
        <taxon>Hyphomicrobiales</taxon>
        <taxon>Bartonellaceae</taxon>
        <taxon>Bartonella</taxon>
    </lineage>
</organism>
<dbReference type="GO" id="GO:0006534">
    <property type="term" value="P:cysteine metabolic process"/>
    <property type="evidence" value="ECO:0007669"/>
    <property type="project" value="InterPro"/>
</dbReference>
<accession>A0A0M4M3X6</accession>
<name>A0A0M4M3X6_9HYPH</name>
<evidence type="ECO:0000256" key="1">
    <source>
        <dbReference type="ARBA" id="ARBA00001933"/>
    </source>
</evidence>
<evidence type="ECO:0000256" key="4">
    <source>
        <dbReference type="ARBA" id="ARBA00010447"/>
    </source>
</evidence>
<keyword evidence="8 12" id="KW-0808">Transferase</keyword>
<dbReference type="InterPro" id="IPR015424">
    <property type="entry name" value="PyrdxlP-dep_Trfase"/>
</dbReference>
<dbReference type="EMBL" id="CP010401">
    <property type="protein sequence ID" value="ALE03787.1"/>
    <property type="molecule type" value="Genomic_DNA"/>
</dbReference>
<dbReference type="InterPro" id="IPR000192">
    <property type="entry name" value="Aminotrans_V_dom"/>
</dbReference>